<evidence type="ECO:0000313" key="2">
    <source>
        <dbReference type="EMBL" id="EJW88101.1"/>
    </source>
</evidence>
<reference evidence="2" key="1">
    <citation type="submission" date="2012-08" db="EMBL/GenBank/DDBJ databases">
        <title>The Genome Sequence of Wuchereria bancrofti.</title>
        <authorList>
            <consortium name="The Broad Institute Genome Sequencing Platform"/>
            <consortium name="Broad Institute Genome Sequencing Center for Infectious Disease"/>
            <person name="Nutman T.B."/>
            <person name="Fink D.L."/>
            <person name="Russ C."/>
            <person name="Young S."/>
            <person name="Zeng Q."/>
            <person name="Koehrsen M."/>
            <person name="Alvarado L."/>
            <person name="Berlin A."/>
            <person name="Borenstein D."/>
            <person name="Chapman S.B."/>
            <person name="Chen Z."/>
            <person name="Engels R."/>
            <person name="Freedman E."/>
            <person name="Gellesch M."/>
            <person name="Goldberg J."/>
            <person name="Griggs A."/>
            <person name="Gujja S."/>
            <person name="Heilman E.R."/>
            <person name="Heiman D."/>
            <person name="Hepburn T."/>
            <person name="Howarth C."/>
            <person name="Jen D."/>
            <person name="Larson L."/>
            <person name="Lewis B."/>
            <person name="Mehta T."/>
            <person name="Park D."/>
            <person name="Pearson M."/>
            <person name="Richards J."/>
            <person name="Roberts A."/>
            <person name="Saif S."/>
            <person name="Shea T."/>
            <person name="Shenoy N."/>
            <person name="Sisk P."/>
            <person name="Stolte C."/>
            <person name="Sykes S."/>
            <person name="Walk T."/>
            <person name="White J."/>
            <person name="Yandava C."/>
            <person name="Haas B."/>
            <person name="Henn M.R."/>
            <person name="Nusbaum C."/>
            <person name="Birren B."/>
        </authorList>
    </citation>
    <scope>NUCLEOTIDE SEQUENCE</scope>
</reference>
<dbReference type="WBParaSite" id="mrna-Wban_03140">
    <property type="protein sequence ID" value="mrna-Wban_03140"/>
    <property type="gene ID" value="Wban_03140"/>
</dbReference>
<feature type="signal peptide" evidence="1">
    <location>
        <begin position="1"/>
        <end position="17"/>
    </location>
</feature>
<evidence type="ECO:0000313" key="6">
    <source>
        <dbReference type="Proteomes" id="UP000270924"/>
    </source>
</evidence>
<protein>
    <submittedName>
        <fullName evidence="2 7">Uncharacterized protein</fullName>
    </submittedName>
</protein>
<dbReference type="OMA" id="CCCCIRM"/>
<dbReference type="AlphaFoldDB" id="J9EZS8"/>
<proteinExistence type="predicted"/>
<evidence type="ECO:0000313" key="4">
    <source>
        <dbReference type="Proteomes" id="UP000004810"/>
    </source>
</evidence>
<dbReference type="Proteomes" id="UP000093561">
    <property type="component" value="Unassembled WGS sequence"/>
</dbReference>
<reference evidence="4" key="2">
    <citation type="submission" date="2012-08" db="EMBL/GenBank/DDBJ databases">
        <title>The Genome Sequence of Wuchereria bancrofti.</title>
        <authorList>
            <person name="Nutman T.B."/>
            <person name="Fink D.L."/>
            <person name="Russ C."/>
            <person name="Young S."/>
            <person name="Zeng Q."/>
            <person name="Koehrsen M."/>
            <person name="Alvarado L."/>
            <person name="Berlin A."/>
            <person name="Chapman S.B."/>
            <person name="Chen Z."/>
            <person name="Freedman E."/>
            <person name="Gellesch M."/>
            <person name="Goldberg J."/>
            <person name="Griggs A."/>
            <person name="Gujja S."/>
            <person name="Heilman E.R."/>
            <person name="Heiman D."/>
            <person name="Hepburn T."/>
            <person name="Howarth C."/>
            <person name="Jen D."/>
            <person name="Larson L."/>
            <person name="Lewis B."/>
            <person name="Mehta T."/>
            <person name="Park D."/>
            <person name="Pearson M."/>
            <person name="Roberts A."/>
            <person name="Saif S."/>
            <person name="Shea T."/>
            <person name="Shenoy N."/>
            <person name="Sisk P."/>
            <person name="Stolte C."/>
            <person name="Sykes S."/>
            <person name="Walk T."/>
            <person name="White J."/>
            <person name="Yandava C."/>
            <person name="Haas B."/>
            <person name="Henn M.R."/>
            <person name="Nusbaum C."/>
            <person name="Birren B."/>
        </authorList>
    </citation>
    <scope>NUCLEOTIDE SEQUENCE [LARGE SCALE GENOMIC DNA]</scope>
    <source>
        <strain evidence="4">NA</strain>
    </source>
</reference>
<evidence type="ECO:0000313" key="3">
    <source>
        <dbReference type="EMBL" id="VDM12340.1"/>
    </source>
</evidence>
<keyword evidence="6" id="KW-1185">Reference proteome</keyword>
<dbReference type="Proteomes" id="UP000004810">
    <property type="component" value="Unassembled WGS sequence"/>
</dbReference>
<dbReference type="EMBL" id="UYWW01002973">
    <property type="protein sequence ID" value="VDM12340.1"/>
    <property type="molecule type" value="Genomic_DNA"/>
</dbReference>
<sequence length="197" mass="21944">MFRIISAIILIHSYTQAHLSAPISPYIGSIPALVNVKTYDQLLQNIIGSAKKYSNGFFWPPPYSLVANILANENLQSSFPDFTRFGLDRFNANEMDFNRLNLHKLNLNDLRLNSLGGFDLNAITSGNLIGNMQIIQIPLSSLSSTQQQCQAPCFICSSQSHASSCTQLINQPQFMFNPMQTSLSPSNQCCCCIRMNK</sequence>
<reference evidence="5" key="4">
    <citation type="journal article" date="2016" name="Mol. Ecol.">
        <title>Population genomics of the filarial nematode parasite Wuchereria bancrofti from mosquitoes.</title>
        <authorList>
            <person name="Small S.T."/>
            <person name="Reimer L.J."/>
            <person name="Tisch D.J."/>
            <person name="King C.L."/>
            <person name="Christensen B.M."/>
            <person name="Siba P.M."/>
            <person name="Kazura J.W."/>
            <person name="Serre D."/>
            <person name="Zimmerman P.A."/>
        </authorList>
    </citation>
    <scope>NUCLEOTIDE SEQUENCE</scope>
    <source>
        <strain evidence="5">pt0022</strain>
    </source>
</reference>
<reference evidence="3 6" key="5">
    <citation type="submission" date="2018-11" db="EMBL/GenBank/DDBJ databases">
        <authorList>
            <consortium name="Pathogen Informatics"/>
        </authorList>
    </citation>
    <scope>NUCLEOTIDE SEQUENCE [LARGE SCALE GENOMIC DNA]</scope>
</reference>
<evidence type="ECO:0000313" key="7">
    <source>
        <dbReference type="WBParaSite" id="maker-PairedContig_1607-snap-gene-0.6-mRNA-1"/>
    </source>
</evidence>
<dbReference type="WBParaSite" id="maker-PairedContig_1607-snap-gene-0.6-mRNA-1">
    <property type="protein sequence ID" value="maker-PairedContig_1607-snap-gene-0.6-mRNA-1"/>
    <property type="gene ID" value="maker-PairedContig_1607-snap-gene-0.6"/>
</dbReference>
<dbReference type="EMBL" id="ADBV01000203">
    <property type="protein sequence ID" value="EJW88101.1"/>
    <property type="molecule type" value="Genomic_DNA"/>
</dbReference>
<name>J9EZS8_WUCBA</name>
<organism evidence="2 4">
    <name type="scientific">Wuchereria bancrofti</name>
    <dbReference type="NCBI Taxonomy" id="6293"/>
    <lineage>
        <taxon>Eukaryota</taxon>
        <taxon>Metazoa</taxon>
        <taxon>Ecdysozoa</taxon>
        <taxon>Nematoda</taxon>
        <taxon>Chromadorea</taxon>
        <taxon>Rhabditida</taxon>
        <taxon>Spirurina</taxon>
        <taxon>Spiruromorpha</taxon>
        <taxon>Filarioidea</taxon>
        <taxon>Onchocercidae</taxon>
        <taxon>Wuchereria</taxon>
    </lineage>
</organism>
<gene>
    <name evidence="3" type="ORF">WBA_LOCUS5726</name>
    <name evidence="2" type="ORF">WUBG_00989</name>
</gene>
<reference evidence="5" key="3">
    <citation type="submission" date="2015-03" db="EMBL/GenBank/DDBJ databases">
        <title>Wuchereria bancrofti Genome Sequencing Papua New Guinea Strain.</title>
        <authorList>
            <person name="Small S.T."/>
            <person name="Serre D."/>
            <person name="Zimmerman P.A."/>
        </authorList>
    </citation>
    <scope>NUCLEOTIDE SEQUENCE [LARGE SCALE GENOMIC DNA]</scope>
    <source>
        <strain evidence="5">pt0022</strain>
    </source>
</reference>
<evidence type="ECO:0000313" key="5">
    <source>
        <dbReference type="Proteomes" id="UP000093561"/>
    </source>
</evidence>
<evidence type="ECO:0000313" key="8">
    <source>
        <dbReference type="WBParaSite" id="mrna-Wban_03140"/>
    </source>
</evidence>
<keyword evidence="1" id="KW-0732">Signal</keyword>
<dbReference type="Proteomes" id="UP000270924">
    <property type="component" value="Unassembled WGS sequence"/>
</dbReference>
<feature type="chain" id="PRO_5010501072" evidence="1">
    <location>
        <begin position="18"/>
        <end position="197"/>
    </location>
</feature>
<dbReference type="OrthoDB" id="5837262at2759"/>
<accession>J9EZS8</accession>
<evidence type="ECO:0000256" key="1">
    <source>
        <dbReference type="SAM" id="SignalP"/>
    </source>
</evidence>
<reference evidence="8" key="6">
    <citation type="submission" date="2024-02" db="UniProtKB">
        <authorList>
            <consortium name="WormBaseParasite"/>
        </authorList>
    </citation>
    <scope>IDENTIFICATION</scope>
    <source>
        <strain evidence="7 8">pt0022</strain>
    </source>
</reference>